<protein>
    <submittedName>
        <fullName evidence="1">Uncharacterized protein</fullName>
    </submittedName>
</protein>
<accession>E9GHI0</accession>
<dbReference type="EMBL" id="GL732545">
    <property type="protein sequence ID" value="EFX80852.1"/>
    <property type="molecule type" value="Genomic_DNA"/>
</dbReference>
<keyword evidence="2" id="KW-1185">Reference proteome</keyword>
<reference evidence="1 2" key="1">
    <citation type="journal article" date="2011" name="Science">
        <title>The ecoresponsive genome of Daphnia pulex.</title>
        <authorList>
            <person name="Colbourne J.K."/>
            <person name="Pfrender M.E."/>
            <person name="Gilbert D."/>
            <person name="Thomas W.K."/>
            <person name="Tucker A."/>
            <person name="Oakley T.H."/>
            <person name="Tokishita S."/>
            <person name="Aerts A."/>
            <person name="Arnold G.J."/>
            <person name="Basu M.K."/>
            <person name="Bauer D.J."/>
            <person name="Caceres C.E."/>
            <person name="Carmel L."/>
            <person name="Casola C."/>
            <person name="Choi J.H."/>
            <person name="Detter J.C."/>
            <person name="Dong Q."/>
            <person name="Dusheyko S."/>
            <person name="Eads B.D."/>
            <person name="Frohlich T."/>
            <person name="Geiler-Samerotte K.A."/>
            <person name="Gerlach D."/>
            <person name="Hatcher P."/>
            <person name="Jogdeo S."/>
            <person name="Krijgsveld J."/>
            <person name="Kriventseva E.V."/>
            <person name="Kultz D."/>
            <person name="Laforsch C."/>
            <person name="Lindquist E."/>
            <person name="Lopez J."/>
            <person name="Manak J.R."/>
            <person name="Muller J."/>
            <person name="Pangilinan J."/>
            <person name="Patwardhan R.P."/>
            <person name="Pitluck S."/>
            <person name="Pritham E.J."/>
            <person name="Rechtsteiner A."/>
            <person name="Rho M."/>
            <person name="Rogozin I.B."/>
            <person name="Sakarya O."/>
            <person name="Salamov A."/>
            <person name="Schaack S."/>
            <person name="Shapiro H."/>
            <person name="Shiga Y."/>
            <person name="Skalitzky C."/>
            <person name="Smith Z."/>
            <person name="Souvorov A."/>
            <person name="Sung W."/>
            <person name="Tang Z."/>
            <person name="Tsuchiya D."/>
            <person name="Tu H."/>
            <person name="Vos H."/>
            <person name="Wang M."/>
            <person name="Wolf Y.I."/>
            <person name="Yamagata H."/>
            <person name="Yamada T."/>
            <person name="Ye Y."/>
            <person name="Shaw J.R."/>
            <person name="Andrews J."/>
            <person name="Crease T.J."/>
            <person name="Tang H."/>
            <person name="Lucas S.M."/>
            <person name="Robertson H.M."/>
            <person name="Bork P."/>
            <person name="Koonin E.V."/>
            <person name="Zdobnov E.M."/>
            <person name="Grigoriev I.V."/>
            <person name="Lynch M."/>
            <person name="Boore J.L."/>
        </authorList>
    </citation>
    <scope>NUCLEOTIDE SEQUENCE [LARGE SCALE GENOMIC DNA]</scope>
</reference>
<proteinExistence type="predicted"/>
<sequence>MVSLSGEIGASAVLNGVTWFCYSQLFMNGVASSCMQSHYTINIMDVFGLNIIMGLNPMGVESWKYLSGGKHLE</sequence>
<dbReference type="Proteomes" id="UP000000305">
    <property type="component" value="Unassembled WGS sequence"/>
</dbReference>
<dbReference type="KEGG" id="dpx:DAPPUDRAFT_317979"/>
<dbReference type="InParanoid" id="E9GHI0"/>
<name>E9GHI0_DAPPU</name>
<dbReference type="HOGENOM" id="CLU_2707305_0_0_1"/>
<gene>
    <name evidence="1" type="ORF">DAPPUDRAFT_317979</name>
</gene>
<evidence type="ECO:0000313" key="1">
    <source>
        <dbReference type="EMBL" id="EFX80852.1"/>
    </source>
</evidence>
<dbReference type="AlphaFoldDB" id="E9GHI0"/>
<organism evidence="1 2">
    <name type="scientific">Daphnia pulex</name>
    <name type="common">Water flea</name>
    <dbReference type="NCBI Taxonomy" id="6669"/>
    <lineage>
        <taxon>Eukaryota</taxon>
        <taxon>Metazoa</taxon>
        <taxon>Ecdysozoa</taxon>
        <taxon>Arthropoda</taxon>
        <taxon>Crustacea</taxon>
        <taxon>Branchiopoda</taxon>
        <taxon>Diplostraca</taxon>
        <taxon>Cladocera</taxon>
        <taxon>Anomopoda</taxon>
        <taxon>Daphniidae</taxon>
        <taxon>Daphnia</taxon>
    </lineage>
</organism>
<evidence type="ECO:0000313" key="2">
    <source>
        <dbReference type="Proteomes" id="UP000000305"/>
    </source>
</evidence>